<sequence length="242" mass="27607">MLKRLSILVMVLLATSVQVFGQNDDEDDENENDGHLDVHMGLGFPEGEFKETVGDRAFFGVGGGIYFPLVRKLTLELGLTYHYYWMERQEEDFQKDDPQFGEYEVTSVVNSNMMPIHANLRVSPLKNVNNAFYPYIEGIAGFRLFNSRTRISVDDYTQNPPPDEIENETKGAWSYGYAGGLSIKLSRVVFIDGRVEKLYGTESSYIDPESIEYNDNTQEATYDKVSSNTNLMTYSLGLRFQF</sequence>
<comment type="caution">
    <text evidence="2">The sequence shown here is derived from an EMBL/GenBank/DDBJ whole genome shotgun (WGS) entry which is preliminary data.</text>
</comment>
<name>A0A6N6M9K0_9FLAO</name>
<protein>
    <submittedName>
        <fullName evidence="2">Outer membrane beta-barrel protein</fullName>
    </submittedName>
</protein>
<reference evidence="2 3" key="1">
    <citation type="submission" date="2019-09" db="EMBL/GenBank/DDBJ databases">
        <title>Genomes of Cryomorphaceae.</title>
        <authorList>
            <person name="Bowman J.P."/>
        </authorList>
    </citation>
    <scope>NUCLEOTIDE SEQUENCE [LARGE SCALE GENOMIC DNA]</scope>
    <source>
        <strain evidence="2 3">KCTC 52047</strain>
    </source>
</reference>
<accession>A0A6N6M9K0</accession>
<dbReference type="Gene3D" id="2.40.160.20">
    <property type="match status" value="1"/>
</dbReference>
<dbReference type="AlphaFoldDB" id="A0A6N6M9K0"/>
<dbReference type="Proteomes" id="UP000435357">
    <property type="component" value="Unassembled WGS sequence"/>
</dbReference>
<organism evidence="2 3">
    <name type="scientific">Salibacter halophilus</name>
    <dbReference type="NCBI Taxonomy" id="1803916"/>
    <lineage>
        <taxon>Bacteria</taxon>
        <taxon>Pseudomonadati</taxon>
        <taxon>Bacteroidota</taxon>
        <taxon>Flavobacteriia</taxon>
        <taxon>Flavobacteriales</taxon>
        <taxon>Salibacteraceae</taxon>
        <taxon>Salibacter</taxon>
    </lineage>
</organism>
<proteinExistence type="predicted"/>
<evidence type="ECO:0000313" key="3">
    <source>
        <dbReference type="Proteomes" id="UP000435357"/>
    </source>
</evidence>
<feature type="signal peptide" evidence="1">
    <location>
        <begin position="1"/>
        <end position="21"/>
    </location>
</feature>
<evidence type="ECO:0000256" key="1">
    <source>
        <dbReference type="SAM" id="SignalP"/>
    </source>
</evidence>
<dbReference type="InterPro" id="IPR011250">
    <property type="entry name" value="OMP/PagP_B-barrel"/>
</dbReference>
<gene>
    <name evidence="2" type="ORF">F3059_03195</name>
</gene>
<dbReference type="SUPFAM" id="SSF56925">
    <property type="entry name" value="OMPA-like"/>
    <property type="match status" value="1"/>
</dbReference>
<feature type="chain" id="PRO_5026763727" evidence="1">
    <location>
        <begin position="22"/>
        <end position="242"/>
    </location>
</feature>
<evidence type="ECO:0000313" key="2">
    <source>
        <dbReference type="EMBL" id="KAB1065675.1"/>
    </source>
</evidence>
<keyword evidence="1" id="KW-0732">Signal</keyword>
<dbReference type="EMBL" id="WACR01000002">
    <property type="protein sequence ID" value="KAB1065675.1"/>
    <property type="molecule type" value="Genomic_DNA"/>
</dbReference>
<keyword evidence="3" id="KW-1185">Reference proteome</keyword>
<dbReference type="RefSeq" id="WP_151166500.1">
    <property type="nucleotide sequence ID" value="NZ_WACR01000002.1"/>
</dbReference>